<accession>A0ABT1BZN0</accession>
<comment type="caution">
    <text evidence="1">The sequence shown here is derived from an EMBL/GenBank/DDBJ whole genome shotgun (WGS) entry which is preliminary data.</text>
</comment>
<dbReference type="PANTHER" id="PTHR32182">
    <property type="entry name" value="DNA REPLICATION AND REPAIR PROTEIN RECF"/>
    <property type="match status" value="1"/>
</dbReference>
<sequence length="507" mass="58326">MNGIGDLNSEIWKKFIERGVLYTEGLPKSNECPYCHQPLNKKALDIISAYSIFLNDETEKCFSEIEHKIAIKINDFCNIKYSFYSEKLNVISIPEDKETNVFFKNIGELDAFLNSQYSVLANCLNKKEFSVYMFDDINILSKFDRLISFYGERIEEYNKQNSEKNIEIEKFKKELRPLLQNKYIAENKALFTRWMNDMEKVNNLNSLFSSVSTRKITKLSKIAFGQLITKQLKEEFNNELKLLELDHLSVDLELAEKNKGVVNMVMKLNGNDIKTILSEGEQKGVGLALFVTETKLCHITNPIIFDDPVTSLDHRIAGNFANILMGLDNQVIVFTHNRLFLDAFECSKENHICKNIYGGCNSSKGKHIYLLQVQSEGKNDRGVIISKDKDNASDYIEKAKKLLKQNPFLGAQQTATNIRIAIEHIIDEKIFNGQVPTKFSNKNSRIQWEALKNMCNDKNVINTLNTMHSRVSGGELHVGVESRENEISQEEYLKMVYDLEEILTRVR</sequence>
<dbReference type="Proteomes" id="UP001204015">
    <property type="component" value="Unassembled WGS sequence"/>
</dbReference>
<keyword evidence="2" id="KW-1185">Reference proteome</keyword>
<dbReference type="PANTHER" id="PTHR32182:SF22">
    <property type="entry name" value="ATP-DEPENDENT ENDONUCLEASE, OLD FAMILY-RELATED"/>
    <property type="match status" value="1"/>
</dbReference>
<dbReference type="SUPFAM" id="SSF52540">
    <property type="entry name" value="P-loop containing nucleoside triphosphate hydrolases"/>
    <property type="match status" value="1"/>
</dbReference>
<gene>
    <name evidence="1" type="ORF">NG821_12020</name>
</gene>
<dbReference type="Gene3D" id="3.40.50.300">
    <property type="entry name" value="P-loop containing nucleotide triphosphate hydrolases"/>
    <property type="match status" value="1"/>
</dbReference>
<dbReference type="RefSeq" id="WP_252761901.1">
    <property type="nucleotide sequence ID" value="NZ_JAMXLY010000074.1"/>
</dbReference>
<evidence type="ECO:0008006" key="3">
    <source>
        <dbReference type="Google" id="ProtNLM"/>
    </source>
</evidence>
<dbReference type="EMBL" id="JAMXLY010000074">
    <property type="protein sequence ID" value="MCO6026551.1"/>
    <property type="molecule type" value="Genomic_DNA"/>
</dbReference>
<reference evidence="1 2" key="1">
    <citation type="submission" date="2022-06" db="EMBL/GenBank/DDBJ databases">
        <title>A taxonomic note on the genus Prevotella: Description of four novel genera and emended description of the genera Hallella and Xylanibacter.</title>
        <authorList>
            <person name="Hitch T.C.A."/>
        </authorList>
    </citation>
    <scope>NUCLEOTIDE SEQUENCE [LARGE SCALE GENOMIC DNA]</scope>
    <source>
        <strain evidence="1 2">DSM 100619</strain>
    </source>
</reference>
<evidence type="ECO:0000313" key="2">
    <source>
        <dbReference type="Proteomes" id="UP001204015"/>
    </source>
</evidence>
<protein>
    <recommendedName>
        <fullName evidence="3">Protein CR006 P-loop domain-containing protein</fullName>
    </recommendedName>
</protein>
<organism evidence="1 2">
    <name type="scientific">Segatella cerevisiae</name>
    <dbReference type="NCBI Taxonomy" id="2053716"/>
    <lineage>
        <taxon>Bacteria</taxon>
        <taxon>Pseudomonadati</taxon>
        <taxon>Bacteroidota</taxon>
        <taxon>Bacteroidia</taxon>
        <taxon>Bacteroidales</taxon>
        <taxon>Prevotellaceae</taxon>
        <taxon>Segatella</taxon>
    </lineage>
</organism>
<name>A0ABT1BZN0_9BACT</name>
<proteinExistence type="predicted"/>
<dbReference type="InterPro" id="IPR027417">
    <property type="entry name" value="P-loop_NTPase"/>
</dbReference>
<evidence type="ECO:0000313" key="1">
    <source>
        <dbReference type="EMBL" id="MCO6026551.1"/>
    </source>
</evidence>